<dbReference type="RefSeq" id="WP_256891940.1">
    <property type="nucleotide sequence ID" value="NZ_JALJCU010000021.1"/>
</dbReference>
<dbReference type="Pfam" id="PF18737">
    <property type="entry name" value="HEPN_MAE_28990"/>
    <property type="match status" value="1"/>
</dbReference>
<dbReference type="AlphaFoldDB" id="A0AAW5LC46"/>
<keyword evidence="3" id="KW-1185">Reference proteome</keyword>
<dbReference type="InterPro" id="IPR040788">
    <property type="entry name" value="HEPN_MAE_28990"/>
</dbReference>
<reference evidence="2 3" key="1">
    <citation type="journal article" date="2022" name="Microbiol. Spectr.">
        <title>Microbiota of the Pregnant Mouse: Characterization of the Bacterial Communities in the Oral Cavity, Lung, Intestine, and Vagina through Culture and DNA Sequencing.</title>
        <authorList>
            <person name="Greenberg J.M."/>
            <person name="Romero R."/>
            <person name="Winters A.D."/>
            <person name="Galaz J."/>
            <person name="Garcia-Flores V."/>
            <person name="Arenas-Hernandez M."/>
            <person name="Panzer J."/>
            <person name="Shaffer Z."/>
            <person name="Kracht D.J."/>
            <person name="Gomez-Lopez N."/>
            <person name="Theis K.R."/>
        </authorList>
    </citation>
    <scope>NUCLEOTIDE SEQUENCE [LARGE SCALE GENOMIC DNA]</scope>
    <source>
        <strain evidence="2 3">MAC-C1-H1</strain>
    </source>
</reference>
<protein>
    <recommendedName>
        <fullName evidence="1">MAE-28990/MAE-18760-like HEPN domain-containing protein</fullName>
    </recommendedName>
</protein>
<dbReference type="EMBL" id="JALJCU010000021">
    <property type="protein sequence ID" value="MCQ9121608.1"/>
    <property type="molecule type" value="Genomic_DNA"/>
</dbReference>
<evidence type="ECO:0000313" key="3">
    <source>
        <dbReference type="Proteomes" id="UP001206350"/>
    </source>
</evidence>
<dbReference type="Proteomes" id="UP001206350">
    <property type="component" value="Unassembled WGS sequence"/>
</dbReference>
<evidence type="ECO:0000313" key="2">
    <source>
        <dbReference type="EMBL" id="MCQ9121608.1"/>
    </source>
</evidence>
<feature type="domain" description="MAE-28990/MAE-18760-like HEPN" evidence="1">
    <location>
        <begin position="15"/>
        <end position="268"/>
    </location>
</feature>
<sequence length="272" mass="32024">MNFIPETTALFLDKKKEVEDFISFLEKLGVRDTTIKYKIENNRFTDSVQQNTIFDNNQRLPDTIKEERVSNELMHTLKSSGILLLYSLSEAIASTLMREIHEHFKNELDSNRLNVRKINERLMKKIIEHHKSPNKITGYIIQHINKPRVNSIEKILFQEWLEFYRKKVEDENKSPWFSGNVDNRSITELGEIYGFYQLIEPNIFTSQQCNTLVRVKNGRNQLAHGKTSFIDYGTNLAVADLESFSQDIFGYLENLMSIINRYLENKNYINCR</sequence>
<comment type="caution">
    <text evidence="2">The sequence shown here is derived from an EMBL/GenBank/DDBJ whole genome shotgun (WGS) entry which is preliminary data.</text>
</comment>
<gene>
    <name evidence="2" type="ORF">MUU45_001158</name>
</gene>
<accession>A0AAW5LC46</accession>
<organism evidence="2 3">
    <name type="scientific">Rodentibacter pneumotropicus</name>
    <dbReference type="NCBI Taxonomy" id="758"/>
    <lineage>
        <taxon>Bacteria</taxon>
        <taxon>Pseudomonadati</taxon>
        <taxon>Pseudomonadota</taxon>
        <taxon>Gammaproteobacteria</taxon>
        <taxon>Pasteurellales</taxon>
        <taxon>Pasteurellaceae</taxon>
        <taxon>Rodentibacter</taxon>
    </lineage>
</organism>
<evidence type="ECO:0000259" key="1">
    <source>
        <dbReference type="Pfam" id="PF18737"/>
    </source>
</evidence>
<proteinExistence type="predicted"/>
<name>A0AAW5LC46_9PAST</name>